<proteinExistence type="predicted"/>
<dbReference type="OrthoDB" id="72638at2"/>
<dbReference type="SMART" id="SM00530">
    <property type="entry name" value="HTH_XRE"/>
    <property type="match status" value="1"/>
</dbReference>
<evidence type="ECO:0000313" key="4">
    <source>
        <dbReference type="EMBL" id="TQR26868.1"/>
    </source>
</evidence>
<protein>
    <submittedName>
        <fullName evidence="4">XRE family transcriptional regulator</fullName>
    </submittedName>
</protein>
<dbReference type="InterPro" id="IPR001387">
    <property type="entry name" value="Cro/C1-type_HTH"/>
</dbReference>
<dbReference type="Proteomes" id="UP000317944">
    <property type="component" value="Unassembled WGS sequence"/>
</dbReference>
<gene>
    <name evidence="4" type="ORF">C7Y47_24080</name>
</gene>
<name>A0A544U7F3_LYSSH</name>
<dbReference type="Pfam" id="PF01381">
    <property type="entry name" value="HTH_3"/>
    <property type="match status" value="1"/>
</dbReference>
<dbReference type="GO" id="GO:0005829">
    <property type="term" value="C:cytosol"/>
    <property type="evidence" value="ECO:0007669"/>
    <property type="project" value="TreeGrafter"/>
</dbReference>
<keyword evidence="2" id="KW-0175">Coiled coil</keyword>
<sequence length="206" mass="24786">MNKPTAGELIRNERKLKGLSISKLAELTEVSQPYLSQIENGKRNPSYDIIHKIKRVLDIDFYLLSWASGLYTDAEYKDYLEQKEQFDSMTPEEEEEEYFNKQNKEFIFYDKVNRFRKRKYVQIEDFLNNQIEGFYISGHKLTSDEIKMLIHLFESKEKNYPKESELENEFKELQKERVQYKKRLKDAIENGKIMIDVDPYSEYDLD</sequence>
<evidence type="ECO:0000256" key="1">
    <source>
        <dbReference type="ARBA" id="ARBA00023125"/>
    </source>
</evidence>
<evidence type="ECO:0000259" key="3">
    <source>
        <dbReference type="PROSITE" id="PS50943"/>
    </source>
</evidence>
<organism evidence="4 5">
    <name type="scientific">Lysinibacillus sphaericus</name>
    <name type="common">Bacillus sphaericus</name>
    <dbReference type="NCBI Taxonomy" id="1421"/>
    <lineage>
        <taxon>Bacteria</taxon>
        <taxon>Bacillati</taxon>
        <taxon>Bacillota</taxon>
        <taxon>Bacilli</taxon>
        <taxon>Bacillales</taxon>
        <taxon>Bacillaceae</taxon>
        <taxon>Lysinibacillus</taxon>
    </lineage>
</organism>
<dbReference type="PANTHER" id="PTHR46797">
    <property type="entry name" value="HTH-TYPE TRANSCRIPTIONAL REGULATOR"/>
    <property type="match status" value="1"/>
</dbReference>
<dbReference type="InterPro" id="IPR050807">
    <property type="entry name" value="TransReg_Diox_bact_type"/>
</dbReference>
<dbReference type="InterPro" id="IPR010982">
    <property type="entry name" value="Lambda_DNA-bd_dom_sf"/>
</dbReference>
<evidence type="ECO:0000313" key="5">
    <source>
        <dbReference type="Proteomes" id="UP000317944"/>
    </source>
</evidence>
<dbReference type="GO" id="GO:0003677">
    <property type="term" value="F:DNA binding"/>
    <property type="evidence" value="ECO:0007669"/>
    <property type="project" value="UniProtKB-KW"/>
</dbReference>
<comment type="caution">
    <text evidence="4">The sequence shown here is derived from an EMBL/GenBank/DDBJ whole genome shotgun (WGS) entry which is preliminary data.</text>
</comment>
<dbReference type="AlphaFoldDB" id="A0A544U7F3"/>
<feature type="domain" description="HTH cro/C1-type" evidence="3">
    <location>
        <begin position="10"/>
        <end position="64"/>
    </location>
</feature>
<keyword evidence="1" id="KW-0238">DNA-binding</keyword>
<feature type="coiled-coil region" evidence="2">
    <location>
        <begin position="163"/>
        <end position="190"/>
    </location>
</feature>
<reference evidence="4 5" key="1">
    <citation type="submission" date="2018-03" db="EMBL/GenBank/DDBJ databases">
        <title>Aerobic endospore-forming bacteria genome sequencing and assembly.</title>
        <authorList>
            <person name="Cavalcante D.A."/>
            <person name="Driks A."/>
            <person name="Putonti C."/>
            <person name="De-Souza M.T."/>
        </authorList>
    </citation>
    <scope>NUCLEOTIDE SEQUENCE [LARGE SCALE GENOMIC DNA]</scope>
    <source>
        <strain evidence="4 5">SDF0037</strain>
    </source>
</reference>
<dbReference type="EMBL" id="SADV01000041">
    <property type="protein sequence ID" value="TQR26868.1"/>
    <property type="molecule type" value="Genomic_DNA"/>
</dbReference>
<dbReference type="CDD" id="cd00093">
    <property type="entry name" value="HTH_XRE"/>
    <property type="match status" value="1"/>
</dbReference>
<dbReference type="RefSeq" id="WP_142511057.1">
    <property type="nucleotide sequence ID" value="NZ_SADV01000041.1"/>
</dbReference>
<dbReference type="SUPFAM" id="SSF47413">
    <property type="entry name" value="lambda repressor-like DNA-binding domains"/>
    <property type="match status" value="1"/>
</dbReference>
<dbReference type="PROSITE" id="PS50943">
    <property type="entry name" value="HTH_CROC1"/>
    <property type="match status" value="1"/>
</dbReference>
<accession>A0A544U7F3</accession>
<dbReference type="PANTHER" id="PTHR46797:SF1">
    <property type="entry name" value="METHYLPHOSPHONATE SYNTHASE"/>
    <property type="match status" value="1"/>
</dbReference>
<dbReference type="GO" id="GO:0003700">
    <property type="term" value="F:DNA-binding transcription factor activity"/>
    <property type="evidence" value="ECO:0007669"/>
    <property type="project" value="TreeGrafter"/>
</dbReference>
<evidence type="ECO:0000256" key="2">
    <source>
        <dbReference type="SAM" id="Coils"/>
    </source>
</evidence>
<dbReference type="Gene3D" id="1.10.260.40">
    <property type="entry name" value="lambda repressor-like DNA-binding domains"/>
    <property type="match status" value="1"/>
</dbReference>